<dbReference type="Proteomes" id="UP000221165">
    <property type="component" value="Unassembled WGS sequence"/>
</dbReference>
<dbReference type="EMBL" id="MIGC01006630">
    <property type="protein sequence ID" value="PHJ16110.1"/>
    <property type="molecule type" value="Genomic_DNA"/>
</dbReference>
<organism evidence="2 3">
    <name type="scientific">Cystoisospora suis</name>
    <dbReference type="NCBI Taxonomy" id="483139"/>
    <lineage>
        <taxon>Eukaryota</taxon>
        <taxon>Sar</taxon>
        <taxon>Alveolata</taxon>
        <taxon>Apicomplexa</taxon>
        <taxon>Conoidasida</taxon>
        <taxon>Coccidia</taxon>
        <taxon>Eucoccidiorida</taxon>
        <taxon>Eimeriorina</taxon>
        <taxon>Sarcocystidae</taxon>
        <taxon>Cystoisospora</taxon>
    </lineage>
</organism>
<accession>A0A2C6JZX7</accession>
<gene>
    <name evidence="2" type="ORF">CSUI_010077</name>
</gene>
<feature type="non-terminal residue" evidence="2">
    <location>
        <position position="135"/>
    </location>
</feature>
<evidence type="ECO:0008006" key="4">
    <source>
        <dbReference type="Google" id="ProtNLM"/>
    </source>
</evidence>
<dbReference type="OrthoDB" id="331444at2759"/>
<name>A0A2C6JZX7_9APIC</name>
<dbReference type="AlphaFoldDB" id="A0A2C6JZX7"/>
<feature type="region of interest" description="Disordered" evidence="1">
    <location>
        <begin position="1"/>
        <end position="41"/>
    </location>
</feature>
<protein>
    <recommendedName>
        <fullName evidence="4">Fibronectin type-III domain-containing protein</fullName>
    </recommendedName>
</protein>
<evidence type="ECO:0000313" key="3">
    <source>
        <dbReference type="Proteomes" id="UP000221165"/>
    </source>
</evidence>
<dbReference type="VEuPathDB" id="ToxoDB:CSUI_010077"/>
<reference evidence="2 3" key="1">
    <citation type="journal article" date="2017" name="Int. J. Parasitol.">
        <title>The genome of the protozoan parasite Cystoisospora suis and a reverse vaccinology approach to identify vaccine candidates.</title>
        <authorList>
            <person name="Palmieri N."/>
            <person name="Shrestha A."/>
            <person name="Ruttkowski B."/>
            <person name="Beck T."/>
            <person name="Vogl C."/>
            <person name="Tomley F."/>
            <person name="Blake D.P."/>
            <person name="Joachim A."/>
        </authorList>
    </citation>
    <scope>NUCLEOTIDE SEQUENCE [LARGE SCALE GENOMIC DNA]</scope>
    <source>
        <strain evidence="2 3">Wien I</strain>
    </source>
</reference>
<dbReference type="RefSeq" id="XP_067917841.1">
    <property type="nucleotide sequence ID" value="XM_068070183.1"/>
</dbReference>
<sequence length="135" mass="15057">MGCTGSKRPVSTPADRQGEIKQHRKKHEQYDSRKVPSDAVKQSRPTRFFNVTKDSVEATVTFDRKAVIRAYLEPDGGGEGTEVIELECEADVDHYLLYENLRPGTLYRLKLFYVAGGRAFSVRPPSFFLGSSAGA</sequence>
<evidence type="ECO:0000313" key="2">
    <source>
        <dbReference type="EMBL" id="PHJ16110.1"/>
    </source>
</evidence>
<proteinExistence type="predicted"/>
<comment type="caution">
    <text evidence="2">The sequence shown here is derived from an EMBL/GenBank/DDBJ whole genome shotgun (WGS) entry which is preliminary data.</text>
</comment>
<keyword evidence="3" id="KW-1185">Reference proteome</keyword>
<dbReference type="GeneID" id="94433394"/>
<evidence type="ECO:0000256" key="1">
    <source>
        <dbReference type="SAM" id="MobiDB-lite"/>
    </source>
</evidence>